<proteinExistence type="predicted"/>
<organism evidence="1 2">
    <name type="scientific">Mycena alexandri</name>
    <dbReference type="NCBI Taxonomy" id="1745969"/>
    <lineage>
        <taxon>Eukaryota</taxon>
        <taxon>Fungi</taxon>
        <taxon>Dikarya</taxon>
        <taxon>Basidiomycota</taxon>
        <taxon>Agaricomycotina</taxon>
        <taxon>Agaricomycetes</taxon>
        <taxon>Agaricomycetidae</taxon>
        <taxon>Agaricales</taxon>
        <taxon>Marasmiineae</taxon>
        <taxon>Mycenaceae</taxon>
        <taxon>Mycena</taxon>
    </lineage>
</organism>
<feature type="non-terminal residue" evidence="1">
    <location>
        <position position="191"/>
    </location>
</feature>
<comment type="caution">
    <text evidence="1">The sequence shown here is derived from an EMBL/GenBank/DDBJ whole genome shotgun (WGS) entry which is preliminary data.</text>
</comment>
<dbReference type="AlphaFoldDB" id="A0AAD6SI29"/>
<evidence type="ECO:0000313" key="2">
    <source>
        <dbReference type="Proteomes" id="UP001218188"/>
    </source>
</evidence>
<name>A0AAD6SI29_9AGAR</name>
<keyword evidence="2" id="KW-1185">Reference proteome</keyword>
<protein>
    <submittedName>
        <fullName evidence="1">Uncharacterized protein</fullName>
    </submittedName>
</protein>
<dbReference type="Proteomes" id="UP001218188">
    <property type="component" value="Unassembled WGS sequence"/>
</dbReference>
<sequence>MVVGGMTQYLATVQGMPKEVEKRLEKRVRKFLWAEKTSVTVNQETVYAPAEVGGKNLLDIVARNEAITITWLKTYLSFGPDRPIWCFVADEILAKKGSSDYQSVKEEMRMNTYLQSWAPKVSAKSIGKDLSGIVKAAKTHGLEMDGLAISREIHGSMPIWYHRKSYAERSVYNKKIEVVKCLQDNHKIRLV</sequence>
<reference evidence="1" key="1">
    <citation type="submission" date="2023-03" db="EMBL/GenBank/DDBJ databases">
        <title>Massive genome expansion in bonnet fungi (Mycena s.s.) driven by repeated elements and novel gene families across ecological guilds.</title>
        <authorList>
            <consortium name="Lawrence Berkeley National Laboratory"/>
            <person name="Harder C.B."/>
            <person name="Miyauchi S."/>
            <person name="Viragh M."/>
            <person name="Kuo A."/>
            <person name="Thoen E."/>
            <person name="Andreopoulos B."/>
            <person name="Lu D."/>
            <person name="Skrede I."/>
            <person name="Drula E."/>
            <person name="Henrissat B."/>
            <person name="Morin E."/>
            <person name="Kohler A."/>
            <person name="Barry K."/>
            <person name="LaButti K."/>
            <person name="Morin E."/>
            <person name="Salamov A."/>
            <person name="Lipzen A."/>
            <person name="Mereny Z."/>
            <person name="Hegedus B."/>
            <person name="Baldrian P."/>
            <person name="Stursova M."/>
            <person name="Weitz H."/>
            <person name="Taylor A."/>
            <person name="Grigoriev I.V."/>
            <person name="Nagy L.G."/>
            <person name="Martin F."/>
            <person name="Kauserud H."/>
        </authorList>
    </citation>
    <scope>NUCLEOTIDE SEQUENCE</scope>
    <source>
        <strain evidence="1">CBHHK200</strain>
    </source>
</reference>
<dbReference type="EMBL" id="JARJCM010000127">
    <property type="protein sequence ID" value="KAJ7027236.1"/>
    <property type="molecule type" value="Genomic_DNA"/>
</dbReference>
<gene>
    <name evidence="1" type="ORF">C8F04DRAFT_965469</name>
</gene>
<accession>A0AAD6SI29</accession>
<evidence type="ECO:0000313" key="1">
    <source>
        <dbReference type="EMBL" id="KAJ7027236.1"/>
    </source>
</evidence>